<dbReference type="AlphaFoldDB" id="A0A0E3UW62"/>
<evidence type="ECO:0000256" key="1">
    <source>
        <dbReference type="SAM" id="Phobius"/>
    </source>
</evidence>
<sequence length="75" mass="8634">MPRPILKPQLRKKLLLIALICFLLASALELYTFGLHSDFPLRLLRTFFVIFVMVTLTIQVIVPGVNKGVDRVIRR</sequence>
<reference evidence="2 3" key="1">
    <citation type="journal article" date="2015" name="Sci. Rep.">
        <title>Unraveling adaptation of Pontibacter korlensis to radiation and infertility in desert through complete genome and comparative transcriptomic analysis.</title>
        <authorList>
            <person name="Dai J."/>
            <person name="Dai W."/>
            <person name="Qiu C."/>
            <person name="Yang Z."/>
            <person name="Zhang Y."/>
            <person name="Zhou M."/>
            <person name="Zhang L."/>
            <person name="Fang C."/>
            <person name="Gao Q."/>
            <person name="Yang Q."/>
            <person name="Li X."/>
            <person name="Wang Z."/>
            <person name="Wang Z."/>
            <person name="Jia Z."/>
            <person name="Chen X."/>
        </authorList>
    </citation>
    <scope>NUCLEOTIDE SEQUENCE [LARGE SCALE GENOMIC DNA]</scope>
    <source>
        <strain evidence="2 3">X14-1T</strain>
    </source>
</reference>
<proteinExistence type="predicted"/>
<name>A0A0E3UW62_9BACT</name>
<dbReference type="HOGENOM" id="CLU_2667957_0_0_10"/>
<keyword evidence="3" id="KW-1185">Reference proteome</keyword>
<keyword evidence="1" id="KW-0472">Membrane</keyword>
<evidence type="ECO:0000313" key="2">
    <source>
        <dbReference type="EMBL" id="AKD03112.1"/>
    </source>
</evidence>
<dbReference type="OrthoDB" id="854078at2"/>
<gene>
    <name evidence="2" type="ORF">PKOR_08245</name>
</gene>
<dbReference type="RefSeq" id="WP_046310135.1">
    <property type="nucleotide sequence ID" value="NZ_CBCSCY010000004.1"/>
</dbReference>
<dbReference type="Pfam" id="PF11391">
    <property type="entry name" value="DUF2798"/>
    <property type="match status" value="1"/>
</dbReference>
<feature type="transmembrane region" description="Helical" evidence="1">
    <location>
        <begin position="43"/>
        <end position="65"/>
    </location>
</feature>
<keyword evidence="1" id="KW-0812">Transmembrane</keyword>
<dbReference type="KEGG" id="pko:PKOR_08245"/>
<protein>
    <submittedName>
        <fullName evidence="2">Uncharacterized protein</fullName>
    </submittedName>
</protein>
<organism evidence="2 3">
    <name type="scientific">Pontibacter korlensis</name>
    <dbReference type="NCBI Taxonomy" id="400092"/>
    <lineage>
        <taxon>Bacteria</taxon>
        <taxon>Pseudomonadati</taxon>
        <taxon>Bacteroidota</taxon>
        <taxon>Cytophagia</taxon>
        <taxon>Cytophagales</taxon>
        <taxon>Hymenobacteraceae</taxon>
        <taxon>Pontibacter</taxon>
    </lineage>
</organism>
<evidence type="ECO:0000313" key="3">
    <source>
        <dbReference type="Proteomes" id="UP000033109"/>
    </source>
</evidence>
<dbReference type="EMBL" id="CP009621">
    <property type="protein sequence ID" value="AKD03112.1"/>
    <property type="molecule type" value="Genomic_DNA"/>
</dbReference>
<dbReference type="InterPro" id="IPR021529">
    <property type="entry name" value="DUF2798"/>
</dbReference>
<accession>A0A0E3UW62</accession>
<dbReference type="PATRIC" id="fig|400092.3.peg.1820"/>
<dbReference type="Proteomes" id="UP000033109">
    <property type="component" value="Chromosome"/>
</dbReference>
<keyword evidence="1" id="KW-1133">Transmembrane helix</keyword>